<dbReference type="Proteomes" id="UP001265746">
    <property type="component" value="Unassembled WGS sequence"/>
</dbReference>
<feature type="transmembrane region" description="Helical" evidence="2">
    <location>
        <begin position="96"/>
        <end position="119"/>
    </location>
</feature>
<feature type="compositionally biased region" description="Basic and acidic residues" evidence="1">
    <location>
        <begin position="21"/>
        <end position="33"/>
    </location>
</feature>
<name>A0AAD9W8Y4_PHOAM</name>
<accession>A0AAD9W8Y4</accession>
<gene>
    <name evidence="3" type="ORF">N8I77_000299</name>
</gene>
<feature type="region of interest" description="Disordered" evidence="1">
    <location>
        <begin position="1"/>
        <end position="50"/>
    </location>
</feature>
<protein>
    <submittedName>
        <fullName evidence="3">Uncharacterized protein</fullName>
    </submittedName>
</protein>
<proteinExistence type="predicted"/>
<sequence length="147" mass="16628">MNSTELVDVALPQPATLPTAVEEHEQTSQRPQDEEGDLSNGRRREQELAPVDGGSAAWRLLCAAFIFESLLWGFPLSFGVFQEYYSKIPEFAGNRYVSVVGTIASGFGYLGAPVIMPIIQRYQRWQRHMIWVGCTSLKFLRLRNTVF</sequence>
<feature type="transmembrane region" description="Helical" evidence="2">
    <location>
        <begin position="56"/>
        <end position="76"/>
    </location>
</feature>
<reference evidence="3" key="1">
    <citation type="submission" date="2023-06" db="EMBL/GenBank/DDBJ databases">
        <authorList>
            <person name="Noh H."/>
        </authorList>
    </citation>
    <scope>NUCLEOTIDE SEQUENCE</scope>
    <source>
        <strain evidence="3">DUCC20226</strain>
    </source>
</reference>
<evidence type="ECO:0000313" key="4">
    <source>
        <dbReference type="Proteomes" id="UP001265746"/>
    </source>
</evidence>
<dbReference type="AlphaFoldDB" id="A0AAD9W8Y4"/>
<evidence type="ECO:0000256" key="2">
    <source>
        <dbReference type="SAM" id="Phobius"/>
    </source>
</evidence>
<dbReference type="EMBL" id="JAUJFL010000001">
    <property type="protein sequence ID" value="KAK2613381.1"/>
    <property type="molecule type" value="Genomic_DNA"/>
</dbReference>
<comment type="caution">
    <text evidence="3">The sequence shown here is derived from an EMBL/GenBank/DDBJ whole genome shotgun (WGS) entry which is preliminary data.</text>
</comment>
<evidence type="ECO:0000313" key="3">
    <source>
        <dbReference type="EMBL" id="KAK2613381.1"/>
    </source>
</evidence>
<evidence type="ECO:0000256" key="1">
    <source>
        <dbReference type="SAM" id="MobiDB-lite"/>
    </source>
</evidence>
<keyword evidence="2" id="KW-0812">Transmembrane</keyword>
<organism evidence="3 4">
    <name type="scientific">Phomopsis amygdali</name>
    <name type="common">Fusicoccum amygdali</name>
    <dbReference type="NCBI Taxonomy" id="1214568"/>
    <lineage>
        <taxon>Eukaryota</taxon>
        <taxon>Fungi</taxon>
        <taxon>Dikarya</taxon>
        <taxon>Ascomycota</taxon>
        <taxon>Pezizomycotina</taxon>
        <taxon>Sordariomycetes</taxon>
        <taxon>Sordariomycetidae</taxon>
        <taxon>Diaporthales</taxon>
        <taxon>Diaporthaceae</taxon>
        <taxon>Diaporthe</taxon>
    </lineage>
</organism>
<keyword evidence="2" id="KW-1133">Transmembrane helix</keyword>
<keyword evidence="4" id="KW-1185">Reference proteome</keyword>
<keyword evidence="2" id="KW-0472">Membrane</keyword>